<dbReference type="Proteomes" id="UP000625711">
    <property type="component" value="Unassembled WGS sequence"/>
</dbReference>
<keyword evidence="3 4" id="KW-0472">Membrane</keyword>
<sequence length="534" mass="62023">SVFNTKKFQSSNNYTIIIDILAILAQLSACVVWPLTQNRPILYLIPASVLLISLGWWENFFPEKIVTYFLNQKNQPKTDLSKNMYFTYSIVSIMKCMLFLSTTLLYFYLADGKCIFLFTEFLEAFSEHPITITEVQFQLGDNAEYLNSAISTGVIYQNYNDTLFNIVIFLINVTATYICYAFGKFACKIMIQIAGFALPINLTVPILLTLLISLCGPYIEDKCVYFDAYSPAYLFFNVPPSKDMIGFLVDEYAWIWLLWLVSQIWITQHIWTNRNFVLSSTEELFIKPMYDAFFIDQSVALNRRNIKEAPKGGQDIELDKYDDSITRIYASATMWHETRSEMMDFLISVLRMDEDQAARRIVKQYLQYPVESYYEWETHIFFDDAFVRKSSNDNDPNLNPYVMDLLDTVPEAASEVHKTKVRIKPPEIFPTPYGGRLVWTLPGKTKMIAHLKDKAKIRAKKRWSQVMYMYYLLGHRLMENDDFSPEEVKERSRNTYIMALDGDIDFQPDAVHLLVQCMKRNPSLGAACGRIHPV</sequence>
<reference evidence="5" key="1">
    <citation type="submission" date="2020-08" db="EMBL/GenBank/DDBJ databases">
        <title>Genome sequencing and assembly of the red palm weevil Rhynchophorus ferrugineus.</title>
        <authorList>
            <person name="Dias G.B."/>
            <person name="Bergman C.M."/>
            <person name="Manee M."/>
        </authorList>
    </citation>
    <scope>NUCLEOTIDE SEQUENCE</scope>
    <source>
        <strain evidence="5">AA-2017</strain>
        <tissue evidence="5">Whole larva</tissue>
    </source>
</reference>
<comment type="caution">
    <text evidence="5">The sequence shown here is derived from an EMBL/GenBank/DDBJ whole genome shotgun (WGS) entry which is preliminary data.</text>
</comment>
<evidence type="ECO:0000256" key="1">
    <source>
        <dbReference type="ARBA" id="ARBA00004141"/>
    </source>
</evidence>
<feature type="transmembrane region" description="Helical" evidence="4">
    <location>
        <begin position="195"/>
        <end position="219"/>
    </location>
</feature>
<organism evidence="5 6">
    <name type="scientific">Rhynchophorus ferrugineus</name>
    <name type="common">Red palm weevil</name>
    <name type="synonym">Curculio ferrugineus</name>
    <dbReference type="NCBI Taxonomy" id="354439"/>
    <lineage>
        <taxon>Eukaryota</taxon>
        <taxon>Metazoa</taxon>
        <taxon>Ecdysozoa</taxon>
        <taxon>Arthropoda</taxon>
        <taxon>Hexapoda</taxon>
        <taxon>Insecta</taxon>
        <taxon>Pterygota</taxon>
        <taxon>Neoptera</taxon>
        <taxon>Endopterygota</taxon>
        <taxon>Coleoptera</taxon>
        <taxon>Polyphaga</taxon>
        <taxon>Cucujiformia</taxon>
        <taxon>Curculionidae</taxon>
        <taxon>Dryophthorinae</taxon>
        <taxon>Rhynchophorus</taxon>
    </lineage>
</organism>
<feature type="transmembrane region" description="Helical" evidence="4">
    <location>
        <begin position="163"/>
        <end position="183"/>
    </location>
</feature>
<feature type="transmembrane region" description="Helical" evidence="4">
    <location>
        <begin position="41"/>
        <end position="57"/>
    </location>
</feature>
<proteinExistence type="predicted"/>
<dbReference type="GO" id="GO:0071944">
    <property type="term" value="C:cell periphery"/>
    <property type="evidence" value="ECO:0007669"/>
    <property type="project" value="TreeGrafter"/>
</dbReference>
<feature type="non-terminal residue" evidence="5">
    <location>
        <position position="534"/>
    </location>
</feature>
<feature type="non-terminal residue" evidence="5">
    <location>
        <position position="1"/>
    </location>
</feature>
<gene>
    <name evidence="5" type="ORF">GWI33_021695</name>
</gene>
<protein>
    <recommendedName>
        <fullName evidence="7">Chitin synthase</fullName>
    </recommendedName>
</protein>
<dbReference type="GO" id="GO:0004100">
    <property type="term" value="F:chitin synthase activity"/>
    <property type="evidence" value="ECO:0007669"/>
    <property type="project" value="InterPro"/>
</dbReference>
<feature type="transmembrane region" description="Helical" evidence="4">
    <location>
        <begin position="252"/>
        <end position="271"/>
    </location>
</feature>
<dbReference type="AlphaFoldDB" id="A0A834LYI0"/>
<keyword evidence="6" id="KW-1185">Reference proteome</keyword>
<feature type="transmembrane region" description="Helical" evidence="4">
    <location>
        <begin position="85"/>
        <end position="109"/>
    </location>
</feature>
<evidence type="ECO:0000256" key="2">
    <source>
        <dbReference type="ARBA" id="ARBA00022692"/>
    </source>
</evidence>
<dbReference type="OrthoDB" id="370884at2759"/>
<dbReference type="EMBL" id="JAACXV010015193">
    <property type="protein sequence ID" value="KAF7265016.1"/>
    <property type="molecule type" value="Genomic_DNA"/>
</dbReference>
<accession>A0A834LYI0</accession>
<name>A0A834LYI0_RHYFE</name>
<dbReference type="PANTHER" id="PTHR22914">
    <property type="entry name" value="CHITIN SYNTHASE"/>
    <property type="match status" value="1"/>
</dbReference>
<evidence type="ECO:0000256" key="3">
    <source>
        <dbReference type="ARBA" id="ARBA00023136"/>
    </source>
</evidence>
<dbReference type="PANTHER" id="PTHR22914:SF42">
    <property type="entry name" value="CHITIN SYNTHASE"/>
    <property type="match status" value="1"/>
</dbReference>
<evidence type="ECO:0000313" key="6">
    <source>
        <dbReference type="Proteomes" id="UP000625711"/>
    </source>
</evidence>
<evidence type="ECO:0000256" key="4">
    <source>
        <dbReference type="SAM" id="Phobius"/>
    </source>
</evidence>
<dbReference type="GO" id="GO:0016020">
    <property type="term" value="C:membrane"/>
    <property type="evidence" value="ECO:0007669"/>
    <property type="project" value="UniProtKB-SubCell"/>
</dbReference>
<evidence type="ECO:0008006" key="7">
    <source>
        <dbReference type="Google" id="ProtNLM"/>
    </source>
</evidence>
<keyword evidence="2 4" id="KW-0812">Transmembrane</keyword>
<evidence type="ECO:0000313" key="5">
    <source>
        <dbReference type="EMBL" id="KAF7265016.1"/>
    </source>
</evidence>
<dbReference type="GO" id="GO:0006031">
    <property type="term" value="P:chitin biosynthetic process"/>
    <property type="evidence" value="ECO:0007669"/>
    <property type="project" value="TreeGrafter"/>
</dbReference>
<dbReference type="InterPro" id="IPR004835">
    <property type="entry name" value="Chitin_synth"/>
</dbReference>
<comment type="subcellular location">
    <subcellularLocation>
        <location evidence="1">Membrane</location>
        <topology evidence="1">Multi-pass membrane protein</topology>
    </subcellularLocation>
</comment>
<keyword evidence="4" id="KW-1133">Transmembrane helix</keyword>
<feature type="transmembrane region" description="Helical" evidence="4">
    <location>
        <begin position="12"/>
        <end position="35"/>
    </location>
</feature>